<evidence type="ECO:0000256" key="6">
    <source>
        <dbReference type="ARBA" id="ARBA00023006"/>
    </source>
</evidence>
<dbReference type="PANTHER" id="PTHR10953">
    <property type="entry name" value="UBIQUITIN-ACTIVATING ENZYME E1"/>
    <property type="match status" value="1"/>
</dbReference>
<evidence type="ECO:0000256" key="5">
    <source>
        <dbReference type="ARBA" id="ARBA00022927"/>
    </source>
</evidence>
<reference evidence="15" key="1">
    <citation type="submission" date="2020-01" db="EMBL/GenBank/DDBJ databases">
        <title>Draft genome sequence of the Termite Coptotermes fromosanus.</title>
        <authorList>
            <person name="Itakura S."/>
            <person name="Yosikawa Y."/>
            <person name="Umezawa K."/>
        </authorList>
    </citation>
    <scope>NUCLEOTIDE SEQUENCE [LARGE SCALE GENOMIC DNA]</scope>
</reference>
<dbReference type="GO" id="GO:0034727">
    <property type="term" value="P:piecemeal microautophagy of the nucleus"/>
    <property type="evidence" value="ECO:0007669"/>
    <property type="project" value="TreeGrafter"/>
</dbReference>
<feature type="region of interest" description="Disordered" evidence="10">
    <location>
        <begin position="909"/>
        <end position="934"/>
    </location>
</feature>
<evidence type="ECO:0000313" key="15">
    <source>
        <dbReference type="Proteomes" id="UP000502823"/>
    </source>
</evidence>
<evidence type="ECO:0000256" key="3">
    <source>
        <dbReference type="ARBA" id="ARBA00018730"/>
    </source>
</evidence>
<evidence type="ECO:0000256" key="10">
    <source>
        <dbReference type="SAM" id="MobiDB-lite"/>
    </source>
</evidence>
<comment type="similarity">
    <text evidence="1">Belongs to the ATG7 family.</text>
</comment>
<proteinExistence type="inferred from homology"/>
<dbReference type="PANTHER" id="PTHR10953:SF3">
    <property type="entry name" value="UBIQUITIN-LIKE MODIFIER-ACTIVATING ENZYME ATG7"/>
    <property type="match status" value="1"/>
</dbReference>
<dbReference type="Pfam" id="PF00899">
    <property type="entry name" value="ThiF"/>
    <property type="match status" value="1"/>
</dbReference>
<dbReference type="GO" id="GO:0000045">
    <property type="term" value="P:autophagosome assembly"/>
    <property type="evidence" value="ECO:0007669"/>
    <property type="project" value="TreeGrafter"/>
</dbReference>
<keyword evidence="5" id="KW-0653">Protein transport</keyword>
<keyword evidence="15" id="KW-1185">Reference proteome</keyword>
<dbReference type="GO" id="GO:0006995">
    <property type="term" value="P:cellular response to nitrogen starvation"/>
    <property type="evidence" value="ECO:0007669"/>
    <property type="project" value="TreeGrafter"/>
</dbReference>
<gene>
    <name evidence="14" type="ORF">Cfor_07496</name>
</gene>
<dbReference type="InterPro" id="IPR000594">
    <property type="entry name" value="ThiF_NAD_FAD-bd"/>
</dbReference>
<evidence type="ECO:0000313" key="14">
    <source>
        <dbReference type="EMBL" id="GFG33939.1"/>
    </source>
</evidence>
<organism evidence="14 15">
    <name type="scientific">Coptotermes formosanus</name>
    <name type="common">Formosan subterranean termite</name>
    <dbReference type="NCBI Taxonomy" id="36987"/>
    <lineage>
        <taxon>Eukaryota</taxon>
        <taxon>Metazoa</taxon>
        <taxon>Ecdysozoa</taxon>
        <taxon>Arthropoda</taxon>
        <taxon>Hexapoda</taxon>
        <taxon>Insecta</taxon>
        <taxon>Pterygota</taxon>
        <taxon>Neoptera</taxon>
        <taxon>Polyneoptera</taxon>
        <taxon>Dictyoptera</taxon>
        <taxon>Blattodea</taxon>
        <taxon>Blattoidea</taxon>
        <taxon>Termitoidae</taxon>
        <taxon>Rhinotermitidae</taxon>
        <taxon>Coptotermes</taxon>
    </lineage>
</organism>
<evidence type="ECO:0000256" key="11">
    <source>
        <dbReference type="SAM" id="Phobius"/>
    </source>
</evidence>
<dbReference type="CDD" id="cd01486">
    <property type="entry name" value="Apg7"/>
    <property type="match status" value="1"/>
</dbReference>
<feature type="compositionally biased region" description="Polar residues" evidence="10">
    <location>
        <begin position="910"/>
        <end position="934"/>
    </location>
</feature>
<dbReference type="GO" id="GO:0019779">
    <property type="term" value="F:Atg8 activating enzyme activity"/>
    <property type="evidence" value="ECO:0007669"/>
    <property type="project" value="TreeGrafter"/>
</dbReference>
<evidence type="ECO:0000256" key="4">
    <source>
        <dbReference type="ARBA" id="ARBA00022448"/>
    </source>
</evidence>
<evidence type="ECO:0000256" key="8">
    <source>
        <dbReference type="ARBA" id="ARBA00030242"/>
    </source>
</evidence>
<feature type="domain" description="THIF-type NAD/FAD binding fold" evidence="12">
    <location>
        <begin position="367"/>
        <end position="611"/>
    </location>
</feature>
<dbReference type="InterPro" id="IPR035985">
    <property type="entry name" value="Ubiquitin-activating_enz"/>
</dbReference>
<evidence type="ECO:0000256" key="1">
    <source>
        <dbReference type="ARBA" id="ARBA00010931"/>
    </source>
</evidence>
<dbReference type="GO" id="GO:0019778">
    <property type="term" value="F:Atg12 activating enzyme activity"/>
    <property type="evidence" value="ECO:0007669"/>
    <property type="project" value="TreeGrafter"/>
</dbReference>
<keyword evidence="11" id="KW-1133">Transmembrane helix</keyword>
<evidence type="ECO:0000256" key="9">
    <source>
        <dbReference type="ARBA" id="ARBA00032823"/>
    </source>
</evidence>
<accession>A0A6L2PMW9</accession>
<dbReference type="GO" id="GO:0000407">
    <property type="term" value="C:phagophore assembly site"/>
    <property type="evidence" value="ECO:0007669"/>
    <property type="project" value="TreeGrafter"/>
</dbReference>
<keyword evidence="6" id="KW-0072">Autophagy</keyword>
<dbReference type="InterPro" id="IPR045886">
    <property type="entry name" value="ThiF/MoeB/HesA"/>
</dbReference>
<dbReference type="GO" id="GO:0000422">
    <property type="term" value="P:autophagy of mitochondrion"/>
    <property type="evidence" value="ECO:0007669"/>
    <property type="project" value="TreeGrafter"/>
</dbReference>
<feature type="transmembrane region" description="Helical" evidence="11">
    <location>
        <begin position="859"/>
        <end position="884"/>
    </location>
</feature>
<evidence type="ECO:0000256" key="7">
    <source>
        <dbReference type="ARBA" id="ARBA00029897"/>
    </source>
</evidence>
<dbReference type="InterPro" id="IPR032197">
    <property type="entry name" value="Atg7_N"/>
</dbReference>
<dbReference type="Gene3D" id="3.40.140.70">
    <property type="entry name" value="Ubiquitin-like modifier-activating enzyme ATG7 N-terminal domain"/>
    <property type="match status" value="1"/>
</dbReference>
<comment type="caution">
    <text evidence="14">The sequence shown here is derived from an EMBL/GenBank/DDBJ whole genome shotgun (WGS) entry which is preliminary data.</text>
</comment>
<feature type="compositionally biased region" description="Low complexity" evidence="10">
    <location>
        <begin position="283"/>
        <end position="300"/>
    </location>
</feature>
<keyword evidence="11" id="KW-0472">Membrane</keyword>
<feature type="transmembrane region" description="Helical" evidence="11">
    <location>
        <begin position="747"/>
        <end position="767"/>
    </location>
</feature>
<dbReference type="InParanoid" id="A0A6L2PMW9"/>
<dbReference type="Proteomes" id="UP000502823">
    <property type="component" value="Unassembled WGS sequence"/>
</dbReference>
<evidence type="ECO:0000256" key="2">
    <source>
        <dbReference type="ARBA" id="ARBA00017647"/>
    </source>
</evidence>
<dbReference type="FunFam" id="3.40.50.720:FF:000243">
    <property type="entry name" value="Ubiquitin-like modifier-activating enzyme ATG7"/>
    <property type="match status" value="1"/>
</dbReference>
<dbReference type="OrthoDB" id="338614at2759"/>
<feature type="domain" description="Ubiquitin-like modifier-activating enzyme Atg7 N-terminal" evidence="13">
    <location>
        <begin position="63"/>
        <end position="350"/>
    </location>
</feature>
<feature type="region of interest" description="Disordered" evidence="10">
    <location>
        <begin position="283"/>
        <end position="308"/>
    </location>
</feature>
<dbReference type="SUPFAM" id="SSF69572">
    <property type="entry name" value="Activating enzymes of the ubiquitin-like proteins"/>
    <property type="match status" value="1"/>
</dbReference>
<dbReference type="GO" id="GO:0032446">
    <property type="term" value="P:protein modification by small protein conjugation"/>
    <property type="evidence" value="ECO:0007669"/>
    <property type="project" value="TreeGrafter"/>
</dbReference>
<evidence type="ECO:0000259" key="13">
    <source>
        <dbReference type="Pfam" id="PF16420"/>
    </source>
</evidence>
<dbReference type="Gene3D" id="3.40.50.720">
    <property type="entry name" value="NAD(P)-binding Rossmann-like Domain"/>
    <property type="match status" value="1"/>
</dbReference>
<keyword evidence="4" id="KW-0813">Transport</keyword>
<evidence type="ECO:0000259" key="12">
    <source>
        <dbReference type="Pfam" id="PF00899"/>
    </source>
</evidence>
<dbReference type="FunCoup" id="A0A6L2PMW9">
    <property type="interactions" value="919"/>
</dbReference>
<name>A0A6L2PMW9_COPFO</name>
<dbReference type="EMBL" id="BLKM01011693">
    <property type="protein sequence ID" value="GFG33939.1"/>
    <property type="molecule type" value="Genomic_DNA"/>
</dbReference>
<dbReference type="InterPro" id="IPR042522">
    <property type="entry name" value="Atg7_N_1"/>
</dbReference>
<dbReference type="AlphaFoldDB" id="A0A6L2PMW9"/>
<dbReference type="GO" id="GO:0015031">
    <property type="term" value="P:protein transport"/>
    <property type="evidence" value="ECO:0007669"/>
    <property type="project" value="UniProtKB-KW"/>
</dbReference>
<dbReference type="Pfam" id="PF16420">
    <property type="entry name" value="ATG7_N"/>
    <property type="match status" value="1"/>
</dbReference>
<keyword evidence="11" id="KW-0812">Transmembrane</keyword>
<sequence>MISKYHGYAEEVPRSSQKVACNVGVICDWREGHGNIVNVQTVPLCISRTTSRRPLSWEYEVQKPLLAAHGILLNKNTLETFKNCNKIALLEELGQELWQSITSGKALDNPALLSRFFLLTYADLKKYHFYYWCAFPAPNFPTVTLKKQPVRLGNTFSENQAIELARVYLEVDDWTQRGYFLVRVDSDGNCISILPLCDVKKVSVAIPDGEDIKKAGGVYLGVADPCPLHDHPGWPLRNLLALLSYHCSELMGSRIKVLCLRLRLLSCSTWSTQDSLILEVTLPPASTTEPSSPETTFPPHSESEALDSPNEIMSFMTSTVYSGNKLKWVGWERNDRGKFGPRMMNLSSSMDPVKLAETSVDLNLKLMKWRLMPQLDLDLIKNTRCLLLGAGTLGCSVARTLLGWGVQYITLVDNGCVSYSNPVRQSLFTYKDSLNSGRPKSEAAADALKAIFPGVESWGVQLSIPMPGHPIGPSLLADTRTSTQVLEELIDNHDVVFLLMDSRESRWLPTLIAASKRKLVINAALGFDTYLVMRHGVKSDDKVDFVPDCSDKSIPGHKLGCYFCNDVTAPGNSQRDRSLDQQCTVTRPGVSSIAGALAVELMVSLLQHPLKGYAPANCTEEPRSEASDEGSPLGLVPHSIRGFLAQFQQVLPASHAFSHCIACSEKVLHEYETQGFEFLKQAFNTPDYLEDITGLTELQRETENAEGASIVSASSNSKEVYMVRFNAACCTWVFTEFIPTKLTTGSLPPVLIGCIRLSVILYLIVYWRRENRGKGEPEGTHNVVAIIVVHPCREVLRVIMLFCVLVGTFCPFLQGVNETFLLVHVGRELEFSDLHDDQIHILGLGREGHGVLELEASSPVFICLAEVASLSVGVLHLYVLVCLVQKNVNQLSARHNGLGKTGFGTHCKPNANSNSHVTDPQLPNGSSGRDPTDQYQSMISPSGVLVHVLVNYVTCLLKLSDPSLVVHNGDRMYEWDPQWLWRKVTTPARNRSPFPWSSNIPTTVTAMKIPINPKPCAKSKYVVRRPTCFFHMLKL</sequence>
<feature type="transmembrane region" description="Helical" evidence="11">
    <location>
        <begin position="795"/>
        <end position="814"/>
    </location>
</feature>
<protein>
    <recommendedName>
        <fullName evidence="2">Ubiquitin-like modifier-activating enzyme ATG7</fullName>
    </recommendedName>
    <alternativeName>
        <fullName evidence="7 9">ATG12-activating enzyme E1 ATG7</fullName>
    </alternativeName>
    <alternativeName>
        <fullName evidence="8">Autophagy-related protein 7</fullName>
    </alternativeName>
    <alternativeName>
        <fullName evidence="3">Ubiquitin-like modifier-activating enzyme atg7</fullName>
    </alternativeName>
</protein>